<name>A0AA89BZA7_PINIB</name>
<dbReference type="EMBL" id="VSWD01000009">
    <property type="protein sequence ID" value="KAK3093222.1"/>
    <property type="molecule type" value="Genomic_DNA"/>
</dbReference>
<accession>A0AA89BZA7</accession>
<keyword evidence="3" id="KW-1185">Reference proteome</keyword>
<feature type="coiled-coil region" evidence="1">
    <location>
        <begin position="38"/>
        <end position="68"/>
    </location>
</feature>
<dbReference type="AlphaFoldDB" id="A0AA89BZA7"/>
<keyword evidence="1" id="KW-0175">Coiled coil</keyword>
<comment type="caution">
    <text evidence="2">The sequence shown here is derived from an EMBL/GenBank/DDBJ whole genome shotgun (WGS) entry which is preliminary data.</text>
</comment>
<reference evidence="2" key="1">
    <citation type="submission" date="2019-08" db="EMBL/GenBank/DDBJ databases">
        <title>The improved chromosome-level genome for the pearl oyster Pinctada fucata martensii using PacBio sequencing and Hi-C.</title>
        <authorList>
            <person name="Zheng Z."/>
        </authorList>
    </citation>
    <scope>NUCLEOTIDE SEQUENCE</scope>
    <source>
        <strain evidence="2">ZZ-2019</strain>
        <tissue evidence="2">Adductor muscle</tissue>
    </source>
</reference>
<dbReference type="Proteomes" id="UP001186944">
    <property type="component" value="Unassembled WGS sequence"/>
</dbReference>
<protein>
    <submittedName>
        <fullName evidence="2">Uncharacterized protein</fullName>
    </submittedName>
</protein>
<gene>
    <name evidence="2" type="ORF">FSP39_012871</name>
</gene>
<sequence length="223" mass="26310">MRKPRLRKSTVIPHPAMKVKKQNKVVENQLEQTLNHFEHKSKVQSERLEQSIRNLQKQIEHLEHEKERTIVPRKSIGDFFGGRLSVTPDTPKRERRRAFSCDFGTPGRDRGKRHICRYFPCVLPTSYHTIGFRLDPSNTEWIPWKKLRNDLHDVTMSAINSSTLMNAGVSRLRAERREELLKMEMESRRKRVEEGKPPSWATNYGKPVSIRRLKYPVRLDPLH</sequence>
<evidence type="ECO:0000313" key="3">
    <source>
        <dbReference type="Proteomes" id="UP001186944"/>
    </source>
</evidence>
<proteinExistence type="predicted"/>
<evidence type="ECO:0000256" key="1">
    <source>
        <dbReference type="SAM" id="Coils"/>
    </source>
</evidence>
<evidence type="ECO:0000313" key="2">
    <source>
        <dbReference type="EMBL" id="KAK3093222.1"/>
    </source>
</evidence>
<organism evidence="2 3">
    <name type="scientific">Pinctada imbricata</name>
    <name type="common">Atlantic pearl-oyster</name>
    <name type="synonym">Pinctada martensii</name>
    <dbReference type="NCBI Taxonomy" id="66713"/>
    <lineage>
        <taxon>Eukaryota</taxon>
        <taxon>Metazoa</taxon>
        <taxon>Spiralia</taxon>
        <taxon>Lophotrochozoa</taxon>
        <taxon>Mollusca</taxon>
        <taxon>Bivalvia</taxon>
        <taxon>Autobranchia</taxon>
        <taxon>Pteriomorphia</taxon>
        <taxon>Pterioida</taxon>
        <taxon>Pterioidea</taxon>
        <taxon>Pteriidae</taxon>
        <taxon>Pinctada</taxon>
    </lineage>
</organism>